<name>A0A0F9ECV6_9ZZZZ</name>
<proteinExistence type="predicted"/>
<dbReference type="SUPFAM" id="SSF57938">
    <property type="entry name" value="DnaJ/Hsp40 cysteine-rich domain"/>
    <property type="match status" value="1"/>
</dbReference>
<gene>
    <name evidence="1" type="ORF">LCGC14_2091580</name>
</gene>
<evidence type="ECO:0000313" key="1">
    <source>
        <dbReference type="EMBL" id="KKL71769.1"/>
    </source>
</evidence>
<dbReference type="EMBL" id="LAZR01025487">
    <property type="protein sequence ID" value="KKL71769.1"/>
    <property type="molecule type" value="Genomic_DNA"/>
</dbReference>
<reference evidence="1" key="1">
    <citation type="journal article" date="2015" name="Nature">
        <title>Complex archaea that bridge the gap between prokaryotes and eukaryotes.</title>
        <authorList>
            <person name="Spang A."/>
            <person name="Saw J.H."/>
            <person name="Jorgensen S.L."/>
            <person name="Zaremba-Niedzwiedzka K."/>
            <person name="Martijn J."/>
            <person name="Lind A.E."/>
            <person name="van Eijk R."/>
            <person name="Schleper C."/>
            <person name="Guy L."/>
            <person name="Ettema T.J."/>
        </authorList>
    </citation>
    <scope>NUCLEOTIDE SEQUENCE</scope>
</reference>
<sequence length="73" mass="8144">MSGTLIVSLAELRRLPPLDFDHDQQRAEYEPCTNVCPDCEGAGKMYSYLDDLADTSISPIECERCEGVGELFE</sequence>
<dbReference type="AlphaFoldDB" id="A0A0F9ECV6"/>
<comment type="caution">
    <text evidence="1">The sequence shown here is derived from an EMBL/GenBank/DDBJ whole genome shotgun (WGS) entry which is preliminary data.</text>
</comment>
<protein>
    <submittedName>
        <fullName evidence="1">Uncharacterized protein</fullName>
    </submittedName>
</protein>
<dbReference type="InterPro" id="IPR036410">
    <property type="entry name" value="HSP_DnaJ_Cys-rich_dom_sf"/>
</dbReference>
<organism evidence="1">
    <name type="scientific">marine sediment metagenome</name>
    <dbReference type="NCBI Taxonomy" id="412755"/>
    <lineage>
        <taxon>unclassified sequences</taxon>
        <taxon>metagenomes</taxon>
        <taxon>ecological metagenomes</taxon>
    </lineage>
</organism>
<accession>A0A0F9ECV6</accession>